<evidence type="ECO:0000313" key="6">
    <source>
        <dbReference type="Proteomes" id="UP000182658"/>
    </source>
</evidence>
<reference evidence="5 6" key="1">
    <citation type="submission" date="2016-10" db="EMBL/GenBank/DDBJ databases">
        <title>Draft genome sequence of Coniochaeta ligniaria NRRL30616, a lignocellulolytic fungus for bioabatement of inhibitors in plant biomass hydrolysates.</title>
        <authorList>
            <consortium name="DOE Joint Genome Institute"/>
            <person name="Jimenez D.J."/>
            <person name="Hector R.E."/>
            <person name="Riley R."/>
            <person name="Sun H."/>
            <person name="Grigoriev I.V."/>
            <person name="Van Elsas J.D."/>
            <person name="Nichols N.N."/>
        </authorList>
    </citation>
    <scope>NUCLEOTIDE SEQUENCE [LARGE SCALE GENOMIC DNA]</scope>
    <source>
        <strain evidence="5 6">NRRL 30616</strain>
    </source>
</reference>
<dbReference type="AlphaFoldDB" id="A0A1J7J1P1"/>
<gene>
    <name evidence="5" type="ORF">CONLIGDRAFT_611002</name>
</gene>
<feature type="compositionally biased region" description="Basic and acidic residues" evidence="4">
    <location>
        <begin position="55"/>
        <end position="86"/>
    </location>
</feature>
<sequence length="1087" mass="123198">MSSKEDRPRTVPKFGSFKPKAPVKVAPEELSRTETLKPTVEGESRDVKRHKSRHRDRDGDGDRNHRRSQHESRSERHPGRHSENNSDRFPLPGPKTTAPAREPKNIVDELFTIDKRGDPLIVRYRGNDRSRVPAYRRIRRGIVLGSSGYLEILQDGPREEFSIRTTREGRSAFRDKNLLAQAGKTKSRLFKNSTQQPPPTVDQDFIALEPARKRKRGDDGDGDSSSDREGKSYRSIEGKAKVHLDSDSAFESDSDDAEAEGYYVTPAKRRAIELSRTVKERPDDIEAWLELIGLQDVLFRENEEDDHVRTRDETKALADIKVSMFEKALPHAMSTTDREKLLVHLMREGSRVWKYDKLAKRWADVTEQNPDSFALWKSRMDFELSNISTFSFDDTKQRFVDRLRFIEEKLLRETDDEIGQRDLAEQAIYVFLRLTRFLHEAGFLDLAVGAWQAMLELLFARATLLEDNRESAIASLGEFWDSEVPRIGETGAMGWRKFVDDGSIGDLPETKHEGPRRRPETRDLYEAWAAAESRQALEARTPAKTVDEGTEDDPYRVVMFADIEPFLVFFPSALLRRVQKPLLDAYLLFCHLPPGFCPDSSILQSATSDPFVYGGSKDFEQTTGRPTQSIDVASERKRQPPNFKQDGSHIAISPDVLFSGGSWFNYLASWRELYPRHDEAVERSYILTTLRQLVRTFGFHELAEYHLALEWLNEPSGAKKVAKAVLKQYPSHVGLYNAYALIECGNGNLETAHKVLQSATGQGLSSGATRQMLQNTWAWIELEATQLTKALARLCFGEPARSTAITPALILKARSELSSQRDSFLSAGSPGNASHFAVSLALLSYLSTSAGDASGKEPQSADQGNITVAMAVCNAFSAELISRGLAQSPVHERFLQFAARLVYYHATHGPFRPVYIREQLQRFVMLFPQNTIFLSVFAWAESSLRIDDPVKALLRDTALTESHDSVSSRLFAIRYELQVGNVHSVKSAFESAVESEACRGNSWLWLYYIRFCNSRQELRSRAKDVFYRAIAACPGSKKLYMEAFGTLRREMTESQLEAVMSTIISKGLRVHVDFDSFAKEWQGRSER</sequence>
<dbReference type="Pfam" id="PF08424">
    <property type="entry name" value="NRDE-2"/>
    <property type="match status" value="1"/>
</dbReference>
<keyword evidence="3" id="KW-0539">Nucleus</keyword>
<dbReference type="PANTHER" id="PTHR13471:SF0">
    <property type="entry name" value="NUCLEAR EXOSOME REGULATOR NRDE2"/>
    <property type="match status" value="1"/>
</dbReference>
<dbReference type="STRING" id="1408157.A0A1J7J1P1"/>
<dbReference type="Proteomes" id="UP000182658">
    <property type="component" value="Unassembled WGS sequence"/>
</dbReference>
<comment type="similarity">
    <text evidence="2">Belongs to the NRDE2 family.</text>
</comment>
<feature type="compositionally biased region" description="Basic and acidic residues" evidence="4">
    <location>
        <begin position="225"/>
        <end position="238"/>
    </location>
</feature>
<evidence type="ECO:0000256" key="3">
    <source>
        <dbReference type="ARBA" id="ARBA00023242"/>
    </source>
</evidence>
<feature type="compositionally biased region" description="Basic and acidic residues" evidence="4">
    <location>
        <begin position="26"/>
        <end position="46"/>
    </location>
</feature>
<dbReference type="GO" id="GO:1902369">
    <property type="term" value="P:negative regulation of RNA catabolic process"/>
    <property type="evidence" value="ECO:0007669"/>
    <property type="project" value="TreeGrafter"/>
</dbReference>
<organism evidence="5 6">
    <name type="scientific">Coniochaeta ligniaria NRRL 30616</name>
    <dbReference type="NCBI Taxonomy" id="1408157"/>
    <lineage>
        <taxon>Eukaryota</taxon>
        <taxon>Fungi</taxon>
        <taxon>Dikarya</taxon>
        <taxon>Ascomycota</taxon>
        <taxon>Pezizomycotina</taxon>
        <taxon>Sordariomycetes</taxon>
        <taxon>Sordariomycetidae</taxon>
        <taxon>Coniochaetales</taxon>
        <taxon>Coniochaetaceae</taxon>
        <taxon>Coniochaeta</taxon>
    </lineage>
</organism>
<evidence type="ECO:0000313" key="5">
    <source>
        <dbReference type="EMBL" id="OIW33959.1"/>
    </source>
</evidence>
<protein>
    <submittedName>
        <fullName evidence="5">DUF1740-domain-containing protein</fullName>
    </submittedName>
</protein>
<accession>A0A1J7J1P1</accession>
<proteinExistence type="inferred from homology"/>
<dbReference type="InterPro" id="IPR013633">
    <property type="entry name" value="NRDE-2"/>
</dbReference>
<dbReference type="OrthoDB" id="297219at2759"/>
<feature type="region of interest" description="Disordered" evidence="4">
    <location>
        <begin position="184"/>
        <end position="238"/>
    </location>
</feature>
<evidence type="ECO:0000256" key="1">
    <source>
        <dbReference type="ARBA" id="ARBA00004123"/>
    </source>
</evidence>
<feature type="region of interest" description="Disordered" evidence="4">
    <location>
        <begin position="1"/>
        <end position="103"/>
    </location>
</feature>
<evidence type="ECO:0000256" key="4">
    <source>
        <dbReference type="SAM" id="MobiDB-lite"/>
    </source>
</evidence>
<comment type="subcellular location">
    <subcellularLocation>
        <location evidence="1">Nucleus</location>
    </subcellularLocation>
</comment>
<evidence type="ECO:0000256" key="2">
    <source>
        <dbReference type="ARBA" id="ARBA00009265"/>
    </source>
</evidence>
<dbReference type="PANTHER" id="PTHR13471">
    <property type="entry name" value="TETRATRICOPEPTIDE-LIKE HELICAL"/>
    <property type="match status" value="1"/>
</dbReference>
<name>A0A1J7J1P1_9PEZI</name>
<dbReference type="GO" id="GO:0031048">
    <property type="term" value="P:regulatory ncRNA-mediated heterochromatin formation"/>
    <property type="evidence" value="ECO:0007669"/>
    <property type="project" value="TreeGrafter"/>
</dbReference>
<dbReference type="EMBL" id="KV875094">
    <property type="protein sequence ID" value="OIW33959.1"/>
    <property type="molecule type" value="Genomic_DNA"/>
</dbReference>
<dbReference type="InParanoid" id="A0A1J7J1P1"/>
<keyword evidence="6" id="KW-1185">Reference proteome</keyword>
<dbReference type="InterPro" id="IPR011990">
    <property type="entry name" value="TPR-like_helical_dom_sf"/>
</dbReference>
<dbReference type="GO" id="GO:0071013">
    <property type="term" value="C:catalytic step 2 spliceosome"/>
    <property type="evidence" value="ECO:0007669"/>
    <property type="project" value="TreeGrafter"/>
</dbReference>
<dbReference type="Gene3D" id="1.25.40.10">
    <property type="entry name" value="Tetratricopeptide repeat domain"/>
    <property type="match status" value="1"/>
</dbReference>